<dbReference type="AlphaFoldDB" id="A0ABD0SEE9"/>
<evidence type="ECO:0000256" key="4">
    <source>
        <dbReference type="SAM" id="MobiDB-lite"/>
    </source>
</evidence>
<evidence type="ECO:0000256" key="3">
    <source>
        <dbReference type="PROSITE-ProRule" id="PRU10141"/>
    </source>
</evidence>
<dbReference type="InterPro" id="IPR011029">
    <property type="entry name" value="DEATH-like_dom_sf"/>
</dbReference>
<organism evidence="6 7">
    <name type="scientific">Loxostege sticticalis</name>
    <name type="common">Beet webworm moth</name>
    <dbReference type="NCBI Taxonomy" id="481309"/>
    <lineage>
        <taxon>Eukaryota</taxon>
        <taxon>Metazoa</taxon>
        <taxon>Ecdysozoa</taxon>
        <taxon>Arthropoda</taxon>
        <taxon>Hexapoda</taxon>
        <taxon>Insecta</taxon>
        <taxon>Pterygota</taxon>
        <taxon>Neoptera</taxon>
        <taxon>Endopterygota</taxon>
        <taxon>Lepidoptera</taxon>
        <taxon>Glossata</taxon>
        <taxon>Ditrysia</taxon>
        <taxon>Pyraloidea</taxon>
        <taxon>Crambidae</taxon>
        <taxon>Pyraustinae</taxon>
        <taxon>Loxostege</taxon>
    </lineage>
</organism>
<dbReference type="Pfam" id="PF00069">
    <property type="entry name" value="Pkinase"/>
    <property type="match status" value="2"/>
</dbReference>
<dbReference type="SUPFAM" id="SSF56112">
    <property type="entry name" value="Protein kinase-like (PK-like)"/>
    <property type="match status" value="1"/>
</dbReference>
<dbReference type="SUPFAM" id="SSF47986">
    <property type="entry name" value="DEATH domain"/>
    <property type="match status" value="1"/>
</dbReference>
<accession>A0ABD0SEE9</accession>
<dbReference type="Proteomes" id="UP001549921">
    <property type="component" value="Unassembled WGS sequence"/>
</dbReference>
<dbReference type="GO" id="GO:0005524">
    <property type="term" value="F:ATP binding"/>
    <property type="evidence" value="ECO:0007669"/>
    <property type="project" value="UniProtKB-UniRule"/>
</dbReference>
<gene>
    <name evidence="6" type="ORF">ABMA28_009114</name>
</gene>
<dbReference type="InterPro" id="IPR000719">
    <property type="entry name" value="Prot_kinase_dom"/>
</dbReference>
<evidence type="ECO:0000256" key="2">
    <source>
        <dbReference type="ARBA" id="ARBA00022840"/>
    </source>
</evidence>
<protein>
    <recommendedName>
        <fullName evidence="5">Protein kinase domain-containing protein</fullName>
    </recommendedName>
</protein>
<dbReference type="Pfam" id="PF14786">
    <property type="entry name" value="Death_2"/>
    <property type="match status" value="1"/>
</dbReference>
<feature type="domain" description="Protein kinase" evidence="5">
    <location>
        <begin position="268"/>
        <end position="564"/>
    </location>
</feature>
<dbReference type="InterPro" id="IPR011009">
    <property type="entry name" value="Kinase-like_dom_sf"/>
</dbReference>
<feature type="region of interest" description="Disordered" evidence="4">
    <location>
        <begin position="133"/>
        <end position="157"/>
    </location>
</feature>
<dbReference type="EMBL" id="JBEDNZ010000023">
    <property type="protein sequence ID" value="KAL0811664.1"/>
    <property type="molecule type" value="Genomic_DNA"/>
</dbReference>
<dbReference type="InterPro" id="IPR029397">
    <property type="entry name" value="Tube_Death"/>
</dbReference>
<reference evidence="6 7" key="1">
    <citation type="submission" date="2024-06" db="EMBL/GenBank/DDBJ databases">
        <title>A chromosome-level genome assembly of beet webworm, Loxostege sticticalis.</title>
        <authorList>
            <person name="Zhang Y."/>
        </authorList>
    </citation>
    <scope>NUCLEOTIDE SEQUENCE [LARGE SCALE GENOMIC DNA]</scope>
    <source>
        <strain evidence="6">AQ028</strain>
        <tissue evidence="6">Male pupae</tissue>
    </source>
</reference>
<sequence>MYKNIELRKMPAGSLVRITETLQTNDDWKKVMAKIPKNLESDRFEPKYNDLQMRAIAEYAKHSNRNCAEILFEEWGTSGRVRPTLGTLQDIVKKAGILKAADEIALMLQEPPVSRPDLGPGAKINTQITDILNESKEHNHTTKSKKDKTESTAQMKSDLPSFFRKLKSKSLGNKTTQQVQSSQSMQSEGEYYGVCNSESNYSNEGMPNIPLISKLIKPANSQKNIPYPRQIIKIDTTILQNKTLIQFDYNELKDITCGFSEDFIHGPTGPTGKIGSGGFGEVYAGWHRQHGTLAVKKFRNLNRITDKPDFVLQSFNSEIKFLAQLRHENIVPIVGYSIQKDTADFPDLCIVCQYIDGGALDRNLMAKRLTEKQRLDIMVGTARGLRYIHKTEIVDTESTSSDAGDSKIINADVNIHGDVKTANILLTRDYQPKLCDFGLAKSFNTTMITKSVVGTMAYMSPERLRGTVTQKSDVYSFGIVLLELLTGLQSSIRIQSGELNIKDYVTEKAPNGDISELLDKVAAPWSKGQAVYKLAKKCLTDDYILRIGIDQVCDELAKITEEYNNENGIVEGEEEQENFNEAQSVQ</sequence>
<dbReference type="SMART" id="SM00220">
    <property type="entry name" value="S_TKc"/>
    <property type="match status" value="1"/>
</dbReference>
<comment type="caution">
    <text evidence="6">The sequence shown here is derived from an EMBL/GenBank/DDBJ whole genome shotgun (WGS) entry which is preliminary data.</text>
</comment>
<dbReference type="Gene3D" id="1.10.510.10">
    <property type="entry name" value="Transferase(Phosphotransferase) domain 1"/>
    <property type="match status" value="1"/>
</dbReference>
<evidence type="ECO:0000256" key="1">
    <source>
        <dbReference type="ARBA" id="ARBA00022741"/>
    </source>
</evidence>
<dbReference type="PANTHER" id="PTHR27001:SF931">
    <property type="entry name" value="OS11G0664100 PROTEIN"/>
    <property type="match status" value="1"/>
</dbReference>
<feature type="binding site" evidence="3">
    <location>
        <position position="297"/>
    </location>
    <ligand>
        <name>ATP</name>
        <dbReference type="ChEBI" id="CHEBI:30616"/>
    </ligand>
</feature>
<keyword evidence="1 3" id="KW-0547">Nucleotide-binding</keyword>
<evidence type="ECO:0000313" key="6">
    <source>
        <dbReference type="EMBL" id="KAL0811664.1"/>
    </source>
</evidence>
<name>A0ABD0SEE9_LOXSC</name>
<dbReference type="PROSITE" id="PS50011">
    <property type="entry name" value="PROTEIN_KINASE_DOM"/>
    <property type="match status" value="1"/>
</dbReference>
<dbReference type="PANTHER" id="PTHR27001">
    <property type="entry name" value="OS01G0253100 PROTEIN"/>
    <property type="match status" value="1"/>
</dbReference>
<keyword evidence="2 3" id="KW-0067">ATP-binding</keyword>
<dbReference type="Gene3D" id="1.10.533.10">
    <property type="entry name" value="Death Domain, Fas"/>
    <property type="match status" value="1"/>
</dbReference>
<dbReference type="PROSITE" id="PS00107">
    <property type="entry name" value="PROTEIN_KINASE_ATP"/>
    <property type="match status" value="1"/>
</dbReference>
<dbReference type="Gene3D" id="3.30.200.20">
    <property type="entry name" value="Phosphorylase Kinase, domain 1"/>
    <property type="match status" value="1"/>
</dbReference>
<evidence type="ECO:0000259" key="5">
    <source>
        <dbReference type="PROSITE" id="PS50011"/>
    </source>
</evidence>
<proteinExistence type="predicted"/>
<dbReference type="InterPro" id="IPR017441">
    <property type="entry name" value="Protein_kinase_ATP_BS"/>
</dbReference>
<evidence type="ECO:0000313" key="7">
    <source>
        <dbReference type="Proteomes" id="UP001549921"/>
    </source>
</evidence>